<evidence type="ECO:0000256" key="1">
    <source>
        <dbReference type="ARBA" id="ARBA00004141"/>
    </source>
</evidence>
<feature type="transmembrane region" description="Helical" evidence="8">
    <location>
        <begin position="407"/>
        <end position="430"/>
    </location>
</feature>
<evidence type="ECO:0000256" key="5">
    <source>
        <dbReference type="ARBA" id="ARBA00023136"/>
    </source>
</evidence>
<feature type="transmembrane region" description="Helical" evidence="8">
    <location>
        <begin position="116"/>
        <end position="136"/>
    </location>
</feature>
<proteinExistence type="inferred from homology"/>
<name>A0ABQ6M9M2_9STRA</name>
<evidence type="ECO:0000256" key="3">
    <source>
        <dbReference type="ARBA" id="ARBA00022692"/>
    </source>
</evidence>
<feature type="transmembrane region" description="Helical" evidence="8">
    <location>
        <begin position="82"/>
        <end position="104"/>
    </location>
</feature>
<organism evidence="9 10">
    <name type="scientific">Tetraparma gracilis</name>
    <dbReference type="NCBI Taxonomy" id="2962635"/>
    <lineage>
        <taxon>Eukaryota</taxon>
        <taxon>Sar</taxon>
        <taxon>Stramenopiles</taxon>
        <taxon>Ochrophyta</taxon>
        <taxon>Bolidophyceae</taxon>
        <taxon>Parmales</taxon>
        <taxon>Triparmaceae</taxon>
        <taxon>Tetraparma</taxon>
    </lineage>
</organism>
<evidence type="ECO:0000256" key="8">
    <source>
        <dbReference type="SAM" id="Phobius"/>
    </source>
</evidence>
<comment type="caution">
    <text evidence="9">The sequence shown here is derived from an EMBL/GenBank/DDBJ whole genome shotgun (WGS) entry which is preliminary data.</text>
</comment>
<sequence>MAAEDKAPLSGDGKPVIKPGVVKSNFPYIGTLFMSPFAGQLLSRYNPKYCVCASLLLNTFFCAMFAFSPVCTNAEGNCAGTYILLACKLFIGISQACVLIYLPVWVDEFAIPSLRTLWMSLLQAGIPLGVMLGYLFSGYLAEQGKTNPPFCHKETPSEFWDCCGLGTEDQCVKSLWRSIDSCCLDQTGEAGLLACGDTVWDLDQCCKPFDCPGGCWYCQWKYAIFLQVCLLLPLNIACCFVPARYFITNKDEPESEDAAAEEAVAGGEGGTRDSLDKYISGGKNASNISLWRQVRILWRSRVFLWTTLGLSSLYFVVAGIQFWITQYLVEVLDVEYKDALGAFTVVSATGPVLGVVFGGWLVDYLGGYKGAVGVARTTKVILTLGFFAILMAVPACFVTNVSALMPLIWLLLFFGGAIVPAAVGIILSAVPPSIRPFSSSVSMVVYNILGHSAGTLLPGVVMDIQSKASECSITKEESSVELEPCAKDILRTGMQIVLLWSFFAVVTFGRSGWKAHMLMRKATSHEPMQPAAPPKEGEPKKRTGHHMLNTPLPPRGAWKPVTEEDNIQLTNDVEGDRIFDVDVDDVEAEMKRRNTYMPGSGLYNLAHTELGEVYPKLGKLQDNLDAKLRGGIDTARARLKKKEKSTEMVAGGSKV</sequence>
<comment type="subcellular location">
    <subcellularLocation>
        <location evidence="1">Membrane</location>
        <topology evidence="1">Multi-pass membrane protein</topology>
    </subcellularLocation>
</comment>
<reference evidence="9 10" key="1">
    <citation type="journal article" date="2023" name="Commun. Biol.">
        <title>Genome analysis of Parmales, the sister group of diatoms, reveals the evolutionary specialization of diatoms from phago-mixotrophs to photoautotrophs.</title>
        <authorList>
            <person name="Ban H."/>
            <person name="Sato S."/>
            <person name="Yoshikawa S."/>
            <person name="Yamada K."/>
            <person name="Nakamura Y."/>
            <person name="Ichinomiya M."/>
            <person name="Sato N."/>
            <person name="Blanc-Mathieu R."/>
            <person name="Endo H."/>
            <person name="Kuwata A."/>
            <person name="Ogata H."/>
        </authorList>
    </citation>
    <scope>NUCLEOTIDE SEQUENCE [LARGE SCALE GENOMIC DNA]</scope>
</reference>
<keyword evidence="4 8" id="KW-1133">Transmembrane helix</keyword>
<dbReference type="InterPro" id="IPR044770">
    <property type="entry name" value="MFS_spinster-like"/>
</dbReference>
<dbReference type="PANTHER" id="PTHR23505:SF9">
    <property type="entry name" value="PROTEIN, PUTATIVE-RELATED"/>
    <property type="match status" value="1"/>
</dbReference>
<dbReference type="PANTHER" id="PTHR23505">
    <property type="entry name" value="SPINSTER"/>
    <property type="match status" value="1"/>
</dbReference>
<feature type="transmembrane region" description="Helical" evidence="8">
    <location>
        <begin position="49"/>
        <end position="70"/>
    </location>
</feature>
<keyword evidence="3 8" id="KW-0812">Transmembrane</keyword>
<dbReference type="SUPFAM" id="SSF103473">
    <property type="entry name" value="MFS general substrate transporter"/>
    <property type="match status" value="1"/>
</dbReference>
<feature type="region of interest" description="Disordered" evidence="7">
    <location>
        <begin position="524"/>
        <end position="543"/>
    </location>
</feature>
<dbReference type="Pfam" id="PF07690">
    <property type="entry name" value="MFS_1"/>
    <property type="match status" value="2"/>
</dbReference>
<evidence type="ECO:0000256" key="7">
    <source>
        <dbReference type="SAM" id="MobiDB-lite"/>
    </source>
</evidence>
<evidence type="ECO:0000256" key="4">
    <source>
        <dbReference type="ARBA" id="ARBA00022989"/>
    </source>
</evidence>
<evidence type="ECO:0008006" key="11">
    <source>
        <dbReference type="Google" id="ProtNLM"/>
    </source>
</evidence>
<feature type="transmembrane region" description="Helical" evidence="8">
    <location>
        <begin position="496"/>
        <end position="513"/>
    </location>
</feature>
<keyword evidence="10" id="KW-1185">Reference proteome</keyword>
<dbReference type="Gene3D" id="1.20.1250.20">
    <property type="entry name" value="MFS general substrate transporter like domains"/>
    <property type="match status" value="1"/>
</dbReference>
<dbReference type="InterPro" id="IPR036259">
    <property type="entry name" value="MFS_trans_sf"/>
</dbReference>
<evidence type="ECO:0000313" key="9">
    <source>
        <dbReference type="EMBL" id="GMI22244.1"/>
    </source>
</evidence>
<accession>A0ABQ6M9M2</accession>
<feature type="transmembrane region" description="Helical" evidence="8">
    <location>
        <begin position="380"/>
        <end position="401"/>
    </location>
</feature>
<keyword evidence="5 8" id="KW-0472">Membrane</keyword>
<evidence type="ECO:0000256" key="6">
    <source>
        <dbReference type="ARBA" id="ARBA00024338"/>
    </source>
</evidence>
<feature type="transmembrane region" description="Helical" evidence="8">
    <location>
        <begin position="344"/>
        <end position="368"/>
    </location>
</feature>
<dbReference type="Proteomes" id="UP001165060">
    <property type="component" value="Unassembled WGS sequence"/>
</dbReference>
<dbReference type="EMBL" id="BRYB01005254">
    <property type="protein sequence ID" value="GMI22244.1"/>
    <property type="molecule type" value="Genomic_DNA"/>
</dbReference>
<evidence type="ECO:0000256" key="2">
    <source>
        <dbReference type="ARBA" id="ARBA00022448"/>
    </source>
</evidence>
<gene>
    <name evidence="9" type="ORF">TeGR_g6339</name>
</gene>
<keyword evidence="2" id="KW-0813">Transport</keyword>
<dbReference type="InterPro" id="IPR011701">
    <property type="entry name" value="MFS"/>
</dbReference>
<protein>
    <recommendedName>
        <fullName evidence="11">Major facilitator superfamily (MFS) profile domain-containing protein</fullName>
    </recommendedName>
</protein>
<evidence type="ECO:0000313" key="10">
    <source>
        <dbReference type="Proteomes" id="UP001165060"/>
    </source>
</evidence>
<comment type="similarity">
    <text evidence="6">Belongs to the major facilitator superfamily. Spinster (TC 2.A.1.49) family.</text>
</comment>
<feature type="transmembrane region" description="Helical" evidence="8">
    <location>
        <begin position="302"/>
        <end position="324"/>
    </location>
</feature>